<sequence>MTPDAIAYVAETPAHDAEIDLIHHHAFGPGRFTRAASKIRENGPHDRSLSFVTLHQGHVIASVRLVPIGAGKGRGLMLGPLAVCPEFKNLGIGRKLMVIAMEAAKAAGHGVIILVGDPPYYGPFGYVKIPAGQVQMPFPVNPERLLAYEIIPGAMAKLTGPMDHAFMFDS</sequence>
<evidence type="ECO:0000259" key="1">
    <source>
        <dbReference type="PROSITE" id="PS51186"/>
    </source>
</evidence>
<dbReference type="InterPro" id="IPR000182">
    <property type="entry name" value="GNAT_dom"/>
</dbReference>
<evidence type="ECO:0000313" key="3">
    <source>
        <dbReference type="Proteomes" id="UP000641137"/>
    </source>
</evidence>
<dbReference type="PROSITE" id="PS51186">
    <property type="entry name" value="GNAT"/>
    <property type="match status" value="1"/>
</dbReference>
<feature type="domain" description="N-acetyltransferase" evidence="1">
    <location>
        <begin position="6"/>
        <end position="151"/>
    </location>
</feature>
<dbReference type="SUPFAM" id="SSF55729">
    <property type="entry name" value="Acyl-CoA N-acyltransferases (Nat)"/>
    <property type="match status" value="1"/>
</dbReference>
<dbReference type="GO" id="GO:0016747">
    <property type="term" value="F:acyltransferase activity, transferring groups other than amino-acyl groups"/>
    <property type="evidence" value="ECO:0007669"/>
    <property type="project" value="InterPro"/>
</dbReference>
<dbReference type="Proteomes" id="UP000641137">
    <property type="component" value="Unassembled WGS sequence"/>
</dbReference>
<comment type="caution">
    <text evidence="2">The sequence shown here is derived from an EMBL/GenBank/DDBJ whole genome shotgun (WGS) entry which is preliminary data.</text>
</comment>
<dbReference type="InterPro" id="IPR016181">
    <property type="entry name" value="Acyl_CoA_acyltransferase"/>
</dbReference>
<dbReference type="AlphaFoldDB" id="A0A8J3DQ35"/>
<keyword evidence="3" id="KW-1185">Reference proteome</keyword>
<dbReference type="Pfam" id="PF00583">
    <property type="entry name" value="Acetyltransf_1"/>
    <property type="match status" value="1"/>
</dbReference>
<evidence type="ECO:0000313" key="2">
    <source>
        <dbReference type="EMBL" id="GHC65501.1"/>
    </source>
</evidence>
<accession>A0A8J3DQ35</accession>
<reference evidence="2" key="2">
    <citation type="submission" date="2020-09" db="EMBL/GenBank/DDBJ databases">
        <authorList>
            <person name="Sun Q."/>
            <person name="Kim S."/>
        </authorList>
    </citation>
    <scope>NUCLEOTIDE SEQUENCE</scope>
    <source>
        <strain evidence="2">KCTC 42097</strain>
    </source>
</reference>
<organism evidence="2 3">
    <name type="scientific">Limoniibacter endophyticus</name>
    <dbReference type="NCBI Taxonomy" id="1565040"/>
    <lineage>
        <taxon>Bacteria</taxon>
        <taxon>Pseudomonadati</taxon>
        <taxon>Pseudomonadota</taxon>
        <taxon>Alphaproteobacteria</taxon>
        <taxon>Hyphomicrobiales</taxon>
        <taxon>Bartonellaceae</taxon>
        <taxon>Limoniibacter</taxon>
    </lineage>
</organism>
<dbReference type="EMBL" id="BMZO01000002">
    <property type="protein sequence ID" value="GHC65501.1"/>
    <property type="molecule type" value="Genomic_DNA"/>
</dbReference>
<proteinExistence type="predicted"/>
<name>A0A8J3DQ35_9HYPH</name>
<reference evidence="2" key="1">
    <citation type="journal article" date="2014" name="Int. J. Syst. Evol. Microbiol.">
        <title>Complete genome sequence of Corynebacterium casei LMG S-19264T (=DSM 44701T), isolated from a smear-ripened cheese.</title>
        <authorList>
            <consortium name="US DOE Joint Genome Institute (JGI-PGF)"/>
            <person name="Walter F."/>
            <person name="Albersmeier A."/>
            <person name="Kalinowski J."/>
            <person name="Ruckert C."/>
        </authorList>
    </citation>
    <scope>NUCLEOTIDE SEQUENCE</scope>
    <source>
        <strain evidence="2">KCTC 42097</strain>
    </source>
</reference>
<dbReference type="CDD" id="cd04301">
    <property type="entry name" value="NAT_SF"/>
    <property type="match status" value="1"/>
</dbReference>
<dbReference type="Gene3D" id="3.40.630.30">
    <property type="match status" value="1"/>
</dbReference>
<protein>
    <submittedName>
        <fullName evidence="2">N-acetyltransferase GCN5</fullName>
    </submittedName>
</protein>
<gene>
    <name evidence="2" type="ORF">GCM10010136_08230</name>
</gene>
<dbReference type="RefSeq" id="WP_189488163.1">
    <property type="nucleotide sequence ID" value="NZ_BMZO01000002.1"/>
</dbReference>